<dbReference type="GO" id="GO:0006457">
    <property type="term" value="P:protein folding"/>
    <property type="evidence" value="ECO:0007669"/>
    <property type="project" value="TreeGrafter"/>
</dbReference>
<comment type="caution">
    <text evidence="3">The sequence shown here is derived from an EMBL/GenBank/DDBJ whole genome shotgun (WGS) entry which is preliminary data.</text>
</comment>
<dbReference type="InterPro" id="IPR036249">
    <property type="entry name" value="Thioredoxin-like_sf"/>
</dbReference>
<gene>
    <name evidence="3" type="ORF">SteCoe_24688</name>
</gene>
<evidence type="ECO:0008006" key="5">
    <source>
        <dbReference type="Google" id="ProtNLM"/>
    </source>
</evidence>
<protein>
    <recommendedName>
        <fullName evidence="5">Thioredoxin domain-containing protein</fullName>
    </recommendedName>
</protein>
<dbReference type="Proteomes" id="UP000187209">
    <property type="component" value="Unassembled WGS sequence"/>
</dbReference>
<dbReference type="GO" id="GO:0034976">
    <property type="term" value="P:response to endoplasmic reticulum stress"/>
    <property type="evidence" value="ECO:0007669"/>
    <property type="project" value="TreeGrafter"/>
</dbReference>
<keyword evidence="4" id="KW-1185">Reference proteome</keyword>
<evidence type="ECO:0000256" key="2">
    <source>
        <dbReference type="SAM" id="SignalP"/>
    </source>
</evidence>
<organism evidence="3 4">
    <name type="scientific">Stentor coeruleus</name>
    <dbReference type="NCBI Taxonomy" id="5963"/>
    <lineage>
        <taxon>Eukaryota</taxon>
        <taxon>Sar</taxon>
        <taxon>Alveolata</taxon>
        <taxon>Ciliophora</taxon>
        <taxon>Postciliodesmatophora</taxon>
        <taxon>Heterotrichea</taxon>
        <taxon>Heterotrichida</taxon>
        <taxon>Stentoridae</taxon>
        <taxon>Stentor</taxon>
    </lineage>
</organism>
<dbReference type="AlphaFoldDB" id="A0A1R2BH28"/>
<evidence type="ECO:0000313" key="4">
    <source>
        <dbReference type="Proteomes" id="UP000187209"/>
    </source>
</evidence>
<keyword evidence="2" id="KW-0732">Signal</keyword>
<dbReference type="GO" id="GO:0003756">
    <property type="term" value="F:protein disulfide isomerase activity"/>
    <property type="evidence" value="ECO:0007669"/>
    <property type="project" value="TreeGrafter"/>
</dbReference>
<dbReference type="OrthoDB" id="427280at2759"/>
<dbReference type="Gene3D" id="3.40.30.10">
    <property type="entry name" value="Glutaredoxin"/>
    <property type="match status" value="3"/>
</dbReference>
<evidence type="ECO:0000256" key="1">
    <source>
        <dbReference type="ARBA" id="ARBA00006347"/>
    </source>
</evidence>
<comment type="similarity">
    <text evidence="1">Belongs to the protein disulfide isomerase family.</text>
</comment>
<proteinExistence type="inferred from homology"/>
<accession>A0A1R2BH28</accession>
<dbReference type="GO" id="GO:0005783">
    <property type="term" value="C:endoplasmic reticulum"/>
    <property type="evidence" value="ECO:0007669"/>
    <property type="project" value="TreeGrafter"/>
</dbReference>
<reference evidence="3 4" key="1">
    <citation type="submission" date="2016-11" db="EMBL/GenBank/DDBJ databases">
        <title>The macronuclear genome of Stentor coeruleus: a giant cell with tiny introns.</title>
        <authorList>
            <person name="Slabodnick M."/>
            <person name="Ruby J.G."/>
            <person name="Reiff S.B."/>
            <person name="Swart E.C."/>
            <person name="Gosai S."/>
            <person name="Prabakaran S."/>
            <person name="Witkowska E."/>
            <person name="Larue G.E."/>
            <person name="Fisher S."/>
            <person name="Freeman R.M."/>
            <person name="Gunawardena J."/>
            <person name="Chu W."/>
            <person name="Stover N.A."/>
            <person name="Gregory B.D."/>
            <person name="Nowacki M."/>
            <person name="Derisi J."/>
            <person name="Roy S.W."/>
            <person name="Marshall W.F."/>
            <person name="Sood P."/>
        </authorList>
    </citation>
    <scope>NUCLEOTIDE SEQUENCE [LARGE SCALE GENOMIC DNA]</scope>
    <source>
        <strain evidence="3">WM001</strain>
    </source>
</reference>
<dbReference type="SUPFAM" id="SSF52833">
    <property type="entry name" value="Thioredoxin-like"/>
    <property type="match status" value="3"/>
</dbReference>
<dbReference type="EMBL" id="MPUH01000655">
    <property type="protein sequence ID" value="OMJ76051.1"/>
    <property type="molecule type" value="Genomic_DNA"/>
</dbReference>
<sequence length="495" mass="58686">MALFTSFLLIVPSLAYIREGPLYELTDNDYSSFLEEFKSELRVVLHYLPFSGSGKSMTSDYFQASKELTNLPIKMSKIDMSNGKNLKTREKLKNQSFPYIIYCLAHTDICRNYTQEITRATMINSFTDKIHNFINFYDIEDYNKYIEEKNQFNGLILGIFEKFEGKKFDLFQNYAKTVMDKYKFALLKDEGEWTYKFDLKSDSIVVAKGKLLNHSLTSNYFVLNKFTSNEDISKFVNETYHPFLSFVDQETLKNLKNPIIPFGYFFIDINVYKDKIPYFVDKFIVNSQKYLSAPWDERKYQWAVADTKEFKPFLQTLSLQNEELFMLLEYKGDYYKISQESIYENNEFKDNCLEDFYNKFEVQKYPKYHKTDPVPKINYEKGVRVAVGSNFEEIIENKDRIHAVFVYDSSTIQTHKSKLESLESLAENYKTNYKIEFVKIDAKNNYVPPRYEISSIPKLFFAIKKKMVPHEFEGIWDIKRITEKIEKLLEPKNDL</sequence>
<evidence type="ECO:0000313" key="3">
    <source>
        <dbReference type="EMBL" id="OMJ76051.1"/>
    </source>
</evidence>
<name>A0A1R2BH28_9CILI</name>
<feature type="signal peptide" evidence="2">
    <location>
        <begin position="1"/>
        <end position="15"/>
    </location>
</feature>
<dbReference type="PANTHER" id="PTHR18929:SF240">
    <property type="entry name" value="PROTEIN DISULFIDE-ISOMERASE"/>
    <property type="match status" value="1"/>
</dbReference>
<dbReference type="PANTHER" id="PTHR18929">
    <property type="entry name" value="PROTEIN DISULFIDE ISOMERASE"/>
    <property type="match status" value="1"/>
</dbReference>
<feature type="chain" id="PRO_5012481115" description="Thioredoxin domain-containing protein" evidence="2">
    <location>
        <begin position="16"/>
        <end position="495"/>
    </location>
</feature>